<organism evidence="1 2">
    <name type="scientific">Methanoculleus oceani</name>
    <dbReference type="NCBI Taxonomy" id="2184756"/>
    <lineage>
        <taxon>Archaea</taxon>
        <taxon>Methanobacteriati</taxon>
        <taxon>Methanobacteriota</taxon>
        <taxon>Stenosarchaea group</taxon>
        <taxon>Methanomicrobia</taxon>
        <taxon>Methanomicrobiales</taxon>
        <taxon>Methanomicrobiaceae</taxon>
        <taxon>Methanoculleus</taxon>
    </lineage>
</organism>
<reference evidence="1 2" key="1">
    <citation type="submission" date="2018-05" db="EMBL/GenBank/DDBJ databases">
        <title>Isolation and characterization of genus Methanoculleus species and their viruses from deep sea marine sediment offshore southwestern Taiwan.</title>
        <authorList>
            <person name="Wei W.-H."/>
            <person name="Chen W.-C."/>
            <person name="Lai M.-C."/>
            <person name="Chen S.-C."/>
        </authorList>
    </citation>
    <scope>NUCLEOTIDE SEQUENCE [LARGE SCALE GENOMIC DNA]</scope>
    <source>
        <strain evidence="1 2">CWC-02</strain>
    </source>
</reference>
<dbReference type="InterPro" id="IPR005268">
    <property type="entry name" value="CHP00725"/>
</dbReference>
<dbReference type="RefSeq" id="WP_250986625.1">
    <property type="nucleotide sequence ID" value="NZ_QFDM01000001.1"/>
</dbReference>
<dbReference type="Proteomes" id="UP001523230">
    <property type="component" value="Unassembled WGS sequence"/>
</dbReference>
<evidence type="ECO:0000313" key="2">
    <source>
        <dbReference type="Proteomes" id="UP001523230"/>
    </source>
</evidence>
<dbReference type="InterPro" id="IPR052341">
    <property type="entry name" value="LOG_family_nucleotidases"/>
</dbReference>
<dbReference type="Pfam" id="PF18306">
    <property type="entry name" value="LDcluster4"/>
    <property type="match status" value="1"/>
</dbReference>
<proteinExistence type="predicted"/>
<comment type="caution">
    <text evidence="1">The sequence shown here is derived from an EMBL/GenBank/DDBJ whole genome shotgun (WGS) entry which is preliminary data.</text>
</comment>
<dbReference type="PANTHER" id="PTHR43393">
    <property type="entry name" value="CYTOKININ RIBOSIDE 5'-MONOPHOSPHATE PHOSPHORIBOHYDROLASE"/>
    <property type="match status" value="1"/>
</dbReference>
<protein>
    <submittedName>
        <fullName evidence="1">TIGR00725 family protein</fullName>
    </submittedName>
</protein>
<name>A0ABD4TBS5_9EURY</name>
<dbReference type="AlphaFoldDB" id="A0ABD4TBS5"/>
<dbReference type="InterPro" id="IPR041164">
    <property type="entry name" value="LDcluster4"/>
</dbReference>
<evidence type="ECO:0000313" key="1">
    <source>
        <dbReference type="EMBL" id="MCM2465391.1"/>
    </source>
</evidence>
<dbReference type="SUPFAM" id="SSF102405">
    <property type="entry name" value="MCP/YpsA-like"/>
    <property type="match status" value="1"/>
</dbReference>
<sequence>MQIAVIGRGNCSGEEYEAAETIGYLIAGNRETVCCGGLGGVMEAVCRGAKEAGGTTVGILPDTGDGNAYLDVVVRTGMGHARNVVLVNSADAVIAVGGGYGTLSEIAVSLKTGKPVFGLLTWKIEGVMACATPEEAVILAVRAARLSRPSRSPRDPGESA</sequence>
<dbReference type="PANTHER" id="PTHR43393:SF3">
    <property type="entry name" value="LYSINE DECARBOXYLASE-LIKE PROTEIN"/>
    <property type="match status" value="1"/>
</dbReference>
<keyword evidence="2" id="KW-1185">Reference proteome</keyword>
<gene>
    <name evidence="1" type="ORF">DIC75_03525</name>
</gene>
<dbReference type="EMBL" id="QFDM01000001">
    <property type="protein sequence ID" value="MCM2465391.1"/>
    <property type="molecule type" value="Genomic_DNA"/>
</dbReference>
<dbReference type="Gene3D" id="3.40.50.450">
    <property type="match status" value="1"/>
</dbReference>
<dbReference type="NCBIfam" id="TIGR00725">
    <property type="entry name" value="TIGR00725 family protein"/>
    <property type="match status" value="1"/>
</dbReference>
<accession>A0ABD4TBS5</accession>